<feature type="region of interest" description="Disordered" evidence="1">
    <location>
        <begin position="1"/>
        <end position="35"/>
    </location>
</feature>
<gene>
    <name evidence="2" type="ORF">A7Q00_02325</name>
</gene>
<dbReference type="AlphaFoldDB" id="A0A1B6W0C3"/>
<reference evidence="3" key="1">
    <citation type="submission" date="2016-05" db="EMBL/GenBank/DDBJ databases">
        <title>Draft genome of Corynebacterium afermentans subsp. afermentans LCDC 88199T.</title>
        <authorList>
            <person name="Bernier A.-M."/>
            <person name="Bernard K."/>
        </authorList>
    </citation>
    <scope>NUCLEOTIDE SEQUENCE [LARGE SCALE GENOMIC DNA]</scope>
    <source>
        <strain evidence="3">NML130454</strain>
    </source>
</reference>
<evidence type="ECO:0000313" key="3">
    <source>
        <dbReference type="Proteomes" id="UP000077726"/>
    </source>
</evidence>
<evidence type="ECO:0000256" key="1">
    <source>
        <dbReference type="SAM" id="MobiDB-lite"/>
    </source>
</evidence>
<feature type="compositionally biased region" description="Basic and acidic residues" evidence="1">
    <location>
        <begin position="1"/>
        <end position="15"/>
    </location>
</feature>
<sequence length="200" mass="21581">MAAAGKAKDYAKANDNRTYNGKNTNRPDDAADQSTEYGNNIMNTLVSAGAFDTNGNEAIDTRPYGGHQGFVQMAMSLYGTRIVLTGDKAKSSSAGDTLVNASKERVDKALAPIWTFQDVVEGPKTGSVLTEYQCKDFDVRKADSCQEIKTADSAFPGTYWYILNLLIGKQTAFGDNNSMGDSLPTQIQSGSIMAYLIDTK</sequence>
<name>A0A1B6W0C3_9NEIS</name>
<dbReference type="OrthoDB" id="9797479at2"/>
<protein>
    <submittedName>
        <fullName evidence="2">Uncharacterized protein</fullName>
    </submittedName>
</protein>
<dbReference type="RefSeq" id="WP_049258382.1">
    <property type="nucleotide sequence ID" value="NZ_LXSQ01000007.1"/>
</dbReference>
<accession>A0A1B6W0C3</accession>
<comment type="caution">
    <text evidence="2">The sequence shown here is derived from an EMBL/GenBank/DDBJ whole genome shotgun (WGS) entry which is preliminary data.</text>
</comment>
<keyword evidence="3" id="KW-1185">Reference proteome</keyword>
<dbReference type="Proteomes" id="UP000077726">
    <property type="component" value="Unassembled WGS sequence"/>
</dbReference>
<evidence type="ECO:0000313" key="2">
    <source>
        <dbReference type="EMBL" id="OAM44079.1"/>
    </source>
</evidence>
<proteinExistence type="predicted"/>
<organism evidence="2 3">
    <name type="scientific">Eikenella halliae</name>
    <dbReference type="NCBI Taxonomy" id="1795832"/>
    <lineage>
        <taxon>Bacteria</taxon>
        <taxon>Pseudomonadati</taxon>
        <taxon>Pseudomonadota</taxon>
        <taxon>Betaproteobacteria</taxon>
        <taxon>Neisseriales</taxon>
        <taxon>Neisseriaceae</taxon>
        <taxon>Eikenella</taxon>
    </lineage>
</organism>
<dbReference type="EMBL" id="LXSQ01000007">
    <property type="protein sequence ID" value="OAM44079.1"/>
    <property type="molecule type" value="Genomic_DNA"/>
</dbReference>